<dbReference type="CDD" id="cd08054">
    <property type="entry name" value="gp6"/>
    <property type="match status" value="1"/>
</dbReference>
<dbReference type="InterPro" id="IPR021146">
    <property type="entry name" value="Phage_gp6-like_head-tail"/>
</dbReference>
<protein>
    <recommendedName>
        <fullName evidence="3">Phage gp6-like head-tail connector protein</fullName>
    </recommendedName>
</protein>
<dbReference type="AlphaFoldDB" id="A0A2S9I475"/>
<dbReference type="Gene3D" id="1.10.3230.30">
    <property type="entry name" value="Phage gp6-like head-tail connector protein"/>
    <property type="match status" value="1"/>
</dbReference>
<reference evidence="1 2" key="1">
    <citation type="submission" date="2017-10" db="EMBL/GenBank/DDBJ databases">
        <title>Draft genome of two endophytic bacteria isolated from 'guarana' Paullinia cupana (Mart.) Ducke.</title>
        <authorList>
            <person name="Siqueira K.A."/>
            <person name="Liotti R.G."/>
            <person name="Mendes T.A."/>
            <person name="Soares M.A."/>
        </authorList>
    </citation>
    <scope>NUCLEOTIDE SEQUENCE [LARGE SCALE GENOMIC DNA]</scope>
    <source>
        <strain evidence="1 2">342</strain>
    </source>
</reference>
<sequence>MIEMSVIKAHCRLEPDFVEDDTILEAYNRASWRYVEKWTRRKLYSLNTDPGFDTDEDRLLLDDDIRVAMLLLIGHWYENREGVTVGVTATTVPLAVDALLQPYRIYGV</sequence>
<proteinExistence type="predicted"/>
<dbReference type="OrthoDB" id="8452319at2"/>
<dbReference type="InterPro" id="IPR006450">
    <property type="entry name" value="Phage_HK97_gp6-like"/>
</dbReference>
<dbReference type="Pfam" id="PF05135">
    <property type="entry name" value="Phage_connect_1"/>
    <property type="match status" value="1"/>
</dbReference>
<gene>
    <name evidence="1" type="ORF">CQW29_25475</name>
</gene>
<name>A0A2S9I475_9GAMM</name>
<evidence type="ECO:0000313" key="2">
    <source>
        <dbReference type="Proteomes" id="UP000239181"/>
    </source>
</evidence>
<dbReference type="Proteomes" id="UP000239181">
    <property type="component" value="Unassembled WGS sequence"/>
</dbReference>
<accession>A0A2S9I475</accession>
<dbReference type="NCBIfam" id="TIGR01560">
    <property type="entry name" value="put_DNA_pack"/>
    <property type="match status" value="1"/>
</dbReference>
<evidence type="ECO:0008006" key="3">
    <source>
        <dbReference type="Google" id="ProtNLM"/>
    </source>
</evidence>
<organism evidence="1 2">
    <name type="scientific">Pantoea coffeiphila</name>
    <dbReference type="NCBI Taxonomy" id="1465635"/>
    <lineage>
        <taxon>Bacteria</taxon>
        <taxon>Pseudomonadati</taxon>
        <taxon>Pseudomonadota</taxon>
        <taxon>Gammaproteobacteria</taxon>
        <taxon>Enterobacterales</taxon>
        <taxon>Erwiniaceae</taxon>
        <taxon>Pantoea</taxon>
    </lineage>
</organism>
<evidence type="ECO:0000313" key="1">
    <source>
        <dbReference type="EMBL" id="PRD12589.1"/>
    </source>
</evidence>
<keyword evidence="2" id="KW-1185">Reference proteome</keyword>
<dbReference type="EMBL" id="PDET01000029">
    <property type="protein sequence ID" value="PRD12589.1"/>
    <property type="molecule type" value="Genomic_DNA"/>
</dbReference>
<comment type="caution">
    <text evidence="1">The sequence shown here is derived from an EMBL/GenBank/DDBJ whole genome shotgun (WGS) entry which is preliminary data.</text>
</comment>
<dbReference type="RefSeq" id="WP_105595554.1">
    <property type="nucleotide sequence ID" value="NZ_PDET01000029.1"/>
</dbReference>